<dbReference type="Ensembl" id="ENSELUT00000022799.3">
    <property type="protein sequence ID" value="ENSELUP00000014101.2"/>
    <property type="gene ID" value="ENSELUG00000014149.3"/>
</dbReference>
<evidence type="ECO:0000256" key="5">
    <source>
        <dbReference type="ARBA" id="ARBA00023136"/>
    </source>
</evidence>
<comment type="similarity">
    <text evidence="2 6">Belongs to the TMC family.</text>
</comment>
<evidence type="ECO:0000256" key="2">
    <source>
        <dbReference type="ARBA" id="ARBA00006510"/>
    </source>
</evidence>
<sequence>MAYSVSFNLNPIVDSELGGLGSDDTAQDHLMIQHRTESAPEGGIGSPDTQGIELLVKECKDFLDDQTSDVREQADERGLQNSESVQTRLLVRNRWSATTLKVLSSMPSRSIGWQSRLEKVSRCTVHNSQLSRYRRQTPGSSLSTRPIVHRNEDVSEEETKTKELINNLQKLSTAGRFRILRSTPLSLSEKSELRKLAFSDKVGQSLSSEVPYWRKIKRASRHSFFTILSFFSSLRFGRVQLKRIGGRFGTSVLFYFLFLRTLLFFNIFLSLINGLFLVLPQAIYPPLKNTPSRFSGLELLTGTGFLSDSVMFYGYYTNSTINSCGPAAKVRSEDATPHSACGSASETQMIAYNIPLAYSFSTVIAFFITSIALVYSLSKSFGRSVQVLSSHGNLASKIFCSWDFKVSKKTSVRIQSENISTQLKELLLAVNCKRGNGASRWRLTGIAVYPLAWSACLGSTFFFAFGIHVFAEYLHLNKKPEDSWASEAYLLTLPSVVSCGNLFLPGLFNLLSWFENYRLPSVRLYVAIFRNLLLKVSILGVLCYHWLGKVAVQSEGHGPQCWETIVGQELYRFLLMDFIFTVLYTVFGVFLWRMFSQRVLRRKRKPVFDIAWNVLELIYGQTLTWLGVLFCPLLPTVQIIKLLVLFHLKGNSVLMNCQASKKPWRSSHMSTVFIFLLCIPSFLGATAFVIYTAWTIKPSSGCGPFRNLPVMLHSGEQWAHELTKVNPKLAWLNWVYNNVVENPFFLLLVSLVFLMVSYVHAHVLDGQKRIMTLLQEQIENEGKDMKFLITKLQAIHEGEPPLSQSRSAIRGNEVPNQHDTCGL</sequence>
<dbReference type="PANTHER" id="PTHR23302">
    <property type="entry name" value="TRANSMEMBRANE CHANNEL-RELATED"/>
    <property type="match status" value="1"/>
</dbReference>
<evidence type="ECO:0000313" key="10">
    <source>
        <dbReference type="Proteomes" id="UP000265140"/>
    </source>
</evidence>
<evidence type="ECO:0000256" key="7">
    <source>
        <dbReference type="SAM" id="MobiDB-lite"/>
    </source>
</evidence>
<feature type="transmembrane region" description="Helical" evidence="6">
    <location>
        <begin position="744"/>
        <end position="764"/>
    </location>
</feature>
<dbReference type="InterPro" id="IPR038900">
    <property type="entry name" value="TMC"/>
</dbReference>
<accession>A0A3P8YDB9</accession>
<evidence type="ECO:0000256" key="4">
    <source>
        <dbReference type="ARBA" id="ARBA00022989"/>
    </source>
</evidence>
<dbReference type="InterPro" id="IPR012496">
    <property type="entry name" value="TMC_dom"/>
</dbReference>
<dbReference type="InParanoid" id="A0A3P8YDB9"/>
<keyword evidence="10" id="KW-1185">Reference proteome</keyword>
<dbReference type="GeneID" id="105013046"/>
<feature type="transmembrane region" description="Helical" evidence="6">
    <location>
        <begin position="356"/>
        <end position="377"/>
    </location>
</feature>
<comment type="subcellular location">
    <subcellularLocation>
        <location evidence="1 6">Membrane</location>
        <topology evidence="1 6">Multi-pass membrane protein</topology>
    </subcellularLocation>
</comment>
<organism evidence="9 10">
    <name type="scientific">Esox lucius</name>
    <name type="common">Northern pike</name>
    <dbReference type="NCBI Taxonomy" id="8010"/>
    <lineage>
        <taxon>Eukaryota</taxon>
        <taxon>Metazoa</taxon>
        <taxon>Chordata</taxon>
        <taxon>Craniata</taxon>
        <taxon>Vertebrata</taxon>
        <taxon>Euteleostomi</taxon>
        <taxon>Actinopterygii</taxon>
        <taxon>Neopterygii</taxon>
        <taxon>Teleostei</taxon>
        <taxon>Protacanthopterygii</taxon>
        <taxon>Esociformes</taxon>
        <taxon>Esocidae</taxon>
        <taxon>Esox</taxon>
    </lineage>
</organism>
<dbReference type="GO" id="GO:0008381">
    <property type="term" value="F:mechanosensitive monoatomic ion channel activity"/>
    <property type="evidence" value="ECO:0007669"/>
    <property type="project" value="TreeGrafter"/>
</dbReference>
<name>A0A3P8YDB9_ESOLU</name>
<feature type="transmembrane region" description="Helical" evidence="6">
    <location>
        <begin position="671"/>
        <end position="694"/>
    </location>
</feature>
<feature type="transmembrane region" description="Helical" evidence="6">
    <location>
        <begin position="573"/>
        <end position="595"/>
    </location>
</feature>
<protein>
    <recommendedName>
        <fullName evidence="6">Transmembrane channel-like protein</fullName>
    </recommendedName>
</protein>
<feature type="transmembrane region" description="Helical" evidence="6">
    <location>
        <begin position="524"/>
        <end position="547"/>
    </location>
</feature>
<keyword evidence="5 6" id="KW-0472">Membrane</keyword>
<dbReference type="OrthoDB" id="1936208at2759"/>
<dbReference type="Bgee" id="ENSELUG00000014149">
    <property type="expression patterns" value="Expressed in head kidney and 12 other cell types or tissues"/>
</dbReference>
<reference evidence="9" key="4">
    <citation type="submission" date="2025-09" db="UniProtKB">
        <authorList>
            <consortium name="Ensembl"/>
        </authorList>
    </citation>
    <scope>IDENTIFICATION</scope>
</reference>
<evidence type="ECO:0000256" key="6">
    <source>
        <dbReference type="RuleBase" id="RU310713"/>
    </source>
</evidence>
<evidence type="ECO:0000256" key="1">
    <source>
        <dbReference type="ARBA" id="ARBA00004141"/>
    </source>
</evidence>
<dbReference type="PANTHER" id="PTHR23302:SF4">
    <property type="entry name" value="TRANSMEMBRANE CHANNEL-LIKE PROTEIN 6"/>
    <property type="match status" value="1"/>
</dbReference>
<feature type="compositionally biased region" description="Polar residues" evidence="7">
    <location>
        <begin position="814"/>
        <end position="823"/>
    </location>
</feature>
<feature type="transmembrane region" description="Helical" evidence="6">
    <location>
        <begin position="491"/>
        <end position="512"/>
    </location>
</feature>
<dbReference type="GO" id="GO:0005886">
    <property type="term" value="C:plasma membrane"/>
    <property type="evidence" value="ECO:0007669"/>
    <property type="project" value="InterPro"/>
</dbReference>
<keyword evidence="3 6" id="KW-0812">Transmembrane</keyword>
<evidence type="ECO:0000259" key="8">
    <source>
        <dbReference type="Pfam" id="PF07810"/>
    </source>
</evidence>
<dbReference type="KEGG" id="els:105013046"/>
<dbReference type="CTD" id="100149241"/>
<keyword evidence="4 6" id="KW-1133">Transmembrane helix</keyword>
<evidence type="ECO:0000313" key="9">
    <source>
        <dbReference type="Ensembl" id="ENSELUP00000014101.2"/>
    </source>
</evidence>
<dbReference type="GeneTree" id="ENSGT01050000244894"/>
<reference evidence="9" key="3">
    <citation type="submission" date="2025-08" db="UniProtKB">
        <authorList>
            <consortium name="Ensembl"/>
        </authorList>
    </citation>
    <scope>IDENTIFICATION</scope>
</reference>
<dbReference type="Pfam" id="PF07810">
    <property type="entry name" value="TMC"/>
    <property type="match status" value="1"/>
</dbReference>
<feature type="domain" description="TMC" evidence="8">
    <location>
        <begin position="561"/>
        <end position="667"/>
    </location>
</feature>
<dbReference type="AlphaFoldDB" id="A0A3P8YDB9"/>
<feature type="region of interest" description="Disordered" evidence="7">
    <location>
        <begin position="800"/>
        <end position="823"/>
    </location>
</feature>
<feature type="transmembrane region" description="Helical" evidence="6">
    <location>
        <begin position="446"/>
        <end position="471"/>
    </location>
</feature>
<dbReference type="STRING" id="8010.ENSELUP00000014101"/>
<feature type="transmembrane region" description="Helical" evidence="6">
    <location>
        <begin position="253"/>
        <end position="279"/>
    </location>
</feature>
<reference evidence="10" key="1">
    <citation type="journal article" date="2014" name="PLoS ONE">
        <title>The genome and linkage map of the northern pike (Esox lucius): conserved synteny revealed between the salmonid sister group and the Neoteleostei.</title>
        <authorList>
            <person name="Rondeau E.B."/>
            <person name="Minkley D.R."/>
            <person name="Leong J.S."/>
            <person name="Messmer A.M."/>
            <person name="Jantzen J.R."/>
            <person name="von Schalburg K.R."/>
            <person name="Lemon C."/>
            <person name="Bird N.H."/>
            <person name="Koop B.F."/>
        </authorList>
    </citation>
    <scope>NUCLEOTIDE SEQUENCE</scope>
</reference>
<dbReference type="RefSeq" id="XP_019906752.2">
    <property type="nucleotide sequence ID" value="XM_020051193.2"/>
</dbReference>
<reference evidence="9" key="2">
    <citation type="submission" date="2020-02" db="EMBL/GenBank/DDBJ databases">
        <title>Esox lucius (northern pike) genome, fEsoLuc1, primary haplotype.</title>
        <authorList>
            <person name="Myers G."/>
            <person name="Karagic N."/>
            <person name="Meyer A."/>
            <person name="Pippel M."/>
            <person name="Reichard M."/>
            <person name="Winkler S."/>
            <person name="Tracey A."/>
            <person name="Sims Y."/>
            <person name="Howe K."/>
            <person name="Rhie A."/>
            <person name="Formenti G."/>
            <person name="Durbin R."/>
            <person name="Fedrigo O."/>
            <person name="Jarvis E.D."/>
        </authorList>
    </citation>
    <scope>NUCLEOTIDE SEQUENCE [LARGE SCALE GENOMIC DNA]</scope>
</reference>
<proteinExistence type="inferred from homology"/>
<dbReference type="Proteomes" id="UP000265140">
    <property type="component" value="Chromosome 11"/>
</dbReference>
<evidence type="ECO:0000256" key="3">
    <source>
        <dbReference type="ARBA" id="ARBA00022692"/>
    </source>
</evidence>